<keyword evidence="6" id="KW-1185">Reference proteome</keyword>
<dbReference type="FunFam" id="2.60.40.10:FF:000032">
    <property type="entry name" value="palladin isoform X1"/>
    <property type="match status" value="2"/>
</dbReference>
<dbReference type="SMART" id="SM00409">
    <property type="entry name" value="IG"/>
    <property type="match status" value="7"/>
</dbReference>
<dbReference type="WBParaSite" id="SRDH1_50670.4">
    <property type="protein sequence ID" value="SRDH1_50670.4"/>
    <property type="gene ID" value="SRDH1_50670"/>
</dbReference>
<dbReference type="SMART" id="SM00408">
    <property type="entry name" value="IGc2"/>
    <property type="match status" value="5"/>
</dbReference>
<keyword evidence="3" id="KW-0393">Immunoglobulin domain</keyword>
<feature type="domain" description="Ig-like" evidence="5">
    <location>
        <begin position="1254"/>
        <end position="1376"/>
    </location>
</feature>
<dbReference type="InterPro" id="IPR007110">
    <property type="entry name" value="Ig-like_dom"/>
</dbReference>
<dbReference type="Gene3D" id="2.60.40.10">
    <property type="entry name" value="Immunoglobulins"/>
    <property type="match status" value="7"/>
</dbReference>
<evidence type="ECO:0000256" key="4">
    <source>
        <dbReference type="SAM" id="MobiDB-lite"/>
    </source>
</evidence>
<feature type="domain" description="Ig-like" evidence="5">
    <location>
        <begin position="1670"/>
        <end position="1779"/>
    </location>
</feature>
<organism evidence="6 7">
    <name type="scientific">Schistosoma rodhaini</name>
    <dbReference type="NCBI Taxonomy" id="6188"/>
    <lineage>
        <taxon>Eukaryota</taxon>
        <taxon>Metazoa</taxon>
        <taxon>Spiralia</taxon>
        <taxon>Lophotrochozoa</taxon>
        <taxon>Platyhelminthes</taxon>
        <taxon>Trematoda</taxon>
        <taxon>Digenea</taxon>
        <taxon>Strigeidida</taxon>
        <taxon>Schistosomatoidea</taxon>
        <taxon>Schistosomatidae</taxon>
        <taxon>Schistosoma</taxon>
    </lineage>
</organism>
<evidence type="ECO:0000256" key="2">
    <source>
        <dbReference type="ARBA" id="ARBA00023157"/>
    </source>
</evidence>
<feature type="region of interest" description="Disordered" evidence="4">
    <location>
        <begin position="1418"/>
        <end position="1443"/>
    </location>
</feature>
<dbReference type="InterPro" id="IPR013783">
    <property type="entry name" value="Ig-like_fold"/>
</dbReference>
<evidence type="ECO:0000256" key="3">
    <source>
        <dbReference type="ARBA" id="ARBA00023319"/>
    </source>
</evidence>
<proteinExistence type="predicted"/>
<feature type="domain" description="Ig-like" evidence="5">
    <location>
        <begin position="1799"/>
        <end position="1872"/>
    </location>
</feature>
<evidence type="ECO:0000313" key="6">
    <source>
        <dbReference type="Proteomes" id="UP000050792"/>
    </source>
</evidence>
<feature type="region of interest" description="Disordered" evidence="4">
    <location>
        <begin position="2330"/>
        <end position="2362"/>
    </location>
</feature>
<protein>
    <recommendedName>
        <fullName evidence="5">Ig-like domain-containing protein</fullName>
    </recommendedName>
</protein>
<dbReference type="CDD" id="cd00096">
    <property type="entry name" value="Ig"/>
    <property type="match status" value="2"/>
</dbReference>
<reference evidence="7" key="2">
    <citation type="submission" date="2023-11" db="UniProtKB">
        <authorList>
            <consortium name="WormBaseParasite"/>
        </authorList>
    </citation>
    <scope>IDENTIFICATION</scope>
</reference>
<feature type="domain" description="Ig-like" evidence="5">
    <location>
        <begin position="1028"/>
        <end position="1143"/>
    </location>
</feature>
<dbReference type="Proteomes" id="UP000050792">
    <property type="component" value="Unassembled WGS sequence"/>
</dbReference>
<keyword evidence="2" id="KW-1015">Disulfide bond</keyword>
<sequence length="2362" mass="269581">MNSSEGLIQHARGNFRESFLSSELGEKIGLVREWIIGTGTKLLDSQTSKPYNFEEACQIRKSHEQFEFKCMKALEVFAELCDYRKQSSINLELSELDYMVQSFVEKLNRRTFFVVSCYTYFRLVEELWNILEELQKREKEVDTYDGTSIKNAISDLEHGVEKCEVRLNGLAHELERLRIILKPSDPDYLGQLEDGFRDACRAATEATQSLKIRKLVLKKHSKLLECEENVYESIGWIEELYENIEVMYEENCVGKNQLESEDLLKKHNDIENQAKTTYTYCIQLLETYGKLCEADSRRLPRNIGISKTRLFRIWPKLTDRLLELQARTEAAKKVYVTTDMLLTRVQEYLLELSRSPPIFDRKCGSPSTQGSPPVPNDQKRAQLDKLLLEFSCIKSTGLQLIEKLPKGLLSEDIIVNGQITDEVIRVIRLKLYTLWLKVREYEYALLGRNSLDNTTASELAPDWRSPRILSHSSNSTMRRVGSLFDGDFSPVTMVSPQMSAHERNNRPSNPLGNELCNHNGSEESDDRGQCESVIVRNQSIAQLRRSYFDKLGSDISFTAKVPPFDKPSKIEPSSFNPFPVNNQKERTKYEEDLKLKENLNGCDMYSNHNFDSLFYAFKRQLSELTRNHQTRNPGDTVTDIELFISEHDKTKNEANKIFDEFKRQLNSIFNEDDSNIKVSKQNILLDAKQLLDNWITDWALQRENLNYRLAFLNRLEDLQTDLGECVSRLDQLIKATCLSVNTAAETYKNQQNLQLLNKLGATVLSEAEVYQINTINEEVKGMLQTIPAQEQFIQSLINEVEQCEKFQFPTHIMQIKSIWKKYTENLNIFKSFIQNLTKAYNIIPELNSYKSNYLYRISDPSKQVSSSNQMDGHKLEQAIFDIIKPDCLSPNAENLNKISSTYPQVLWLIQYLNSQLNLIKESQEELDMLMLNMRVASTSPVDLSELVTKSRNNNINDQRYNDKKLRIQHSSSPLYSDGNSSVGFNNDIDETFKSIPLTHHSYPNNINSDKSITQMNNNNNFNEINSAPTILCSTWRIIKPLSNIQCKLGDMIKLQCSFNGPSSKDAFTVSWFYRPFKLIKKQLSYGVKERINFTCSNDIVETIKIDYAELMIKNVTAYRAGLYTIRIRNEETGKAMKSNASLTIIPNILEGKPDLEIETLDSSTGLLKPITITVSYEGLCVIPDVKWTYNGSPINHTIWRIDTDMNRSILHSANAHISDKGVYEFEIRDYVTNTILKTRRTLQTQSSVPITEQPLVFGNNQTIGMVFVGDPIVIRCPLPSVIKTGSRISVDWLHDKQKIYSMTTTVAKQCVNKVISSRLASFEGNQFQRGETMWRTYLMDNHCVLTTDHVQNTDEGIYKCRIKSDTGIYESSGSLSLLKAVHFSKELPTLLEVSKGDPTKMTCCLEILPLQDNKIIDSVNSNKTSNDRNISPPSSSSVPPLSQLPIPTTNQWDQLSLQISWYLNNDLLDIEKAKKLNISTNFVNGLANLSIDNVSLEHEGDYCCKVESSRGIIQTYGKIILKREPTSFKFTNDGPKIIGEILKSPNPITINQCLTLTVNYTSNSMPEIIWLKNEQKLDINSSRIRMDTKNNQCALTIFDTKPEDTGYYTVKLSDSFGIVQETIFIEVKQKTVNEITRMKEDSLSPNDHIHNKCVPKEYVNNVIKQTTVIPTSESYLKAKSIIYGPLDTKVNIGDTLRLFCIIRRMQEPFFVHWTHNGQILKNSALTNQTTGIQTWANYPKNGFYILELKSVSVQDKGFYGVTVSRVLDISGKMVNETIEEAVCWVDVEGQKSSEKKTAPAFIDDEFSPMMEVIAGQVVELKCKVVGNPLPSFFWLKDGDMMSSTNLNFQISQSKGMYKLTLPDVTKQHSGIWDLISYNSQGLIIKSCQLFVSEYSNGYIKSDNNETIINIKPSSNKFQEINKLINKQESSVKQNMNKTLETQSNSSGTKGITMQNSKLEPPEFEIMFTDKVMNVGETVCLKCSLKGNPKPVVQWRFNGKVLNLPTERIFMIQNKNEYILFIYNACENDTGRYEVTAENVIGKAICSALLIINNSAKSRHSRPSSEPEYTATEAEKLNANLHKSMECCHSGTQTPEKRKSTLIRSVSAPLESECSDCCSKMLLRCHACYAPLVREHEDARAKHSKLKSEYLPSLYNATYSRSKPWTVRRHKCSSGISRRMTGSSTQTRLSRHRSESSLLHQCPYCDTLMLPVNPPNLSKSKINKIERVLSFPDEYYQPIEQHLSQEEGEDIYYYQPNYKQIIVSHKTTRTKHMNVTKTTESHLPISSLRENKLSSPTSDVLHKSTTKLREIPITIQRDNGYDQMNKSHNHAVQNKTNPSIKNNSQSEGTVSIVESSDNDSAVF</sequence>
<dbReference type="InterPro" id="IPR013098">
    <property type="entry name" value="Ig_I-set"/>
</dbReference>
<evidence type="ECO:0000313" key="7">
    <source>
        <dbReference type="WBParaSite" id="SRDH1_50670.4"/>
    </source>
</evidence>
<name>A0AA85FGU5_9TREM</name>
<feature type="compositionally biased region" description="Polar residues" evidence="4">
    <location>
        <begin position="1418"/>
        <end position="1429"/>
    </location>
</feature>
<keyword evidence="1" id="KW-0732">Signal</keyword>
<evidence type="ECO:0000256" key="1">
    <source>
        <dbReference type="ARBA" id="ARBA00022729"/>
    </source>
</evidence>
<dbReference type="GO" id="GO:0007156">
    <property type="term" value="P:homophilic cell adhesion via plasma membrane adhesion molecules"/>
    <property type="evidence" value="ECO:0007669"/>
    <property type="project" value="TreeGrafter"/>
</dbReference>
<dbReference type="Pfam" id="PF07679">
    <property type="entry name" value="I-set"/>
    <property type="match status" value="3"/>
</dbReference>
<dbReference type="InterPro" id="IPR050958">
    <property type="entry name" value="Cell_Adh-Cytoskel_Orgn"/>
</dbReference>
<dbReference type="InterPro" id="IPR036179">
    <property type="entry name" value="Ig-like_dom_sf"/>
</dbReference>
<feature type="domain" description="Ig-like" evidence="5">
    <location>
        <begin position="1961"/>
        <end position="2038"/>
    </location>
</feature>
<feature type="compositionally biased region" description="Low complexity" evidence="4">
    <location>
        <begin position="1430"/>
        <end position="1443"/>
    </location>
</feature>
<dbReference type="PROSITE" id="PS50835">
    <property type="entry name" value="IG_LIKE"/>
    <property type="match status" value="5"/>
</dbReference>
<dbReference type="PANTHER" id="PTHR45080:SF8">
    <property type="entry name" value="IG-LIKE DOMAIN-CONTAINING PROTEIN"/>
    <property type="match status" value="1"/>
</dbReference>
<dbReference type="SUPFAM" id="SSF48726">
    <property type="entry name" value="Immunoglobulin"/>
    <property type="match status" value="8"/>
</dbReference>
<evidence type="ECO:0000259" key="5">
    <source>
        <dbReference type="PROSITE" id="PS50835"/>
    </source>
</evidence>
<accession>A0AA85FGU5</accession>
<dbReference type="PANTHER" id="PTHR45080">
    <property type="entry name" value="CONTACTIN 5"/>
    <property type="match status" value="1"/>
</dbReference>
<dbReference type="InterPro" id="IPR003599">
    <property type="entry name" value="Ig_sub"/>
</dbReference>
<dbReference type="GO" id="GO:0005886">
    <property type="term" value="C:plasma membrane"/>
    <property type="evidence" value="ECO:0007669"/>
    <property type="project" value="TreeGrafter"/>
</dbReference>
<dbReference type="InterPro" id="IPR003598">
    <property type="entry name" value="Ig_sub2"/>
</dbReference>
<reference evidence="6" key="1">
    <citation type="submission" date="2022-06" db="EMBL/GenBank/DDBJ databases">
        <authorList>
            <person name="Berger JAMES D."/>
            <person name="Berger JAMES D."/>
        </authorList>
    </citation>
    <scope>NUCLEOTIDE SEQUENCE [LARGE SCALE GENOMIC DNA]</scope>
</reference>